<organism evidence="12">
    <name type="scientific">Mucor ambiguus</name>
    <dbReference type="NCBI Taxonomy" id="91626"/>
    <lineage>
        <taxon>Eukaryota</taxon>
        <taxon>Fungi</taxon>
        <taxon>Fungi incertae sedis</taxon>
        <taxon>Mucoromycota</taxon>
        <taxon>Mucoromycotina</taxon>
        <taxon>Mucoromycetes</taxon>
        <taxon>Mucorales</taxon>
        <taxon>Mucorineae</taxon>
        <taxon>Mucoraceae</taxon>
        <taxon>Mucor</taxon>
    </lineage>
</organism>
<feature type="chain" id="PRO_5002209205" description="Biogenesis of lysosome-related organelles complex 1 subunit 5" evidence="9">
    <location>
        <begin position="19"/>
        <end position="975"/>
    </location>
</feature>
<comment type="function">
    <text evidence="4">Probable zinc protease.</text>
</comment>
<keyword evidence="6" id="KW-0479">Metal-binding</keyword>
<dbReference type="PANTHER" id="PTHR11905:SF159">
    <property type="entry name" value="ADAM METALLOPROTEASE"/>
    <property type="match status" value="1"/>
</dbReference>
<dbReference type="Pfam" id="PF00200">
    <property type="entry name" value="Disintegrin"/>
    <property type="match status" value="1"/>
</dbReference>
<comment type="caution">
    <text evidence="6">Lacks conserved residue(s) required for the propagation of feature annotation.</text>
</comment>
<comment type="similarity">
    <text evidence="1">Belongs to the BLOC1S5 family.</text>
</comment>
<name>A0A0C9M8Y6_9FUNG</name>
<dbReference type="SMART" id="SM00050">
    <property type="entry name" value="DISIN"/>
    <property type="match status" value="1"/>
</dbReference>
<dbReference type="GO" id="GO:0006508">
    <property type="term" value="P:proteolysis"/>
    <property type="evidence" value="ECO:0007669"/>
    <property type="project" value="UniProtKB-KW"/>
</dbReference>
<dbReference type="SUPFAM" id="SSF55486">
    <property type="entry name" value="Metalloproteases ('zincins'), catalytic domain"/>
    <property type="match status" value="1"/>
</dbReference>
<feature type="domain" description="Disintegrin" evidence="10">
    <location>
        <begin position="511"/>
        <end position="596"/>
    </location>
</feature>
<dbReference type="GO" id="GO:0046872">
    <property type="term" value="F:metal ion binding"/>
    <property type="evidence" value="ECO:0007669"/>
    <property type="project" value="UniProtKB-KW"/>
</dbReference>
<evidence type="ECO:0000256" key="6">
    <source>
        <dbReference type="PROSITE-ProRule" id="PRU00276"/>
    </source>
</evidence>
<feature type="coiled-coil region" evidence="7">
    <location>
        <begin position="922"/>
        <end position="956"/>
    </location>
</feature>
<feature type="binding site" evidence="6">
    <location>
        <position position="429"/>
    </location>
    <ligand>
        <name>Zn(2+)</name>
        <dbReference type="ChEBI" id="CHEBI:29105"/>
        <note>catalytic</note>
    </ligand>
</feature>
<evidence type="ECO:0000259" key="11">
    <source>
        <dbReference type="PROSITE" id="PS50215"/>
    </source>
</evidence>
<keyword evidence="12" id="KW-0378">Hydrolase</keyword>
<dbReference type="PANTHER" id="PTHR11905">
    <property type="entry name" value="ADAM A DISINTEGRIN AND METALLOPROTEASE DOMAIN"/>
    <property type="match status" value="1"/>
</dbReference>
<keyword evidence="9" id="KW-0732">Signal</keyword>
<evidence type="ECO:0000256" key="5">
    <source>
        <dbReference type="ARBA" id="ARBA00074021"/>
    </source>
</evidence>
<evidence type="ECO:0000313" key="13">
    <source>
        <dbReference type="Proteomes" id="UP000053815"/>
    </source>
</evidence>
<dbReference type="Proteomes" id="UP000053815">
    <property type="component" value="Unassembled WGS sequence"/>
</dbReference>
<accession>A0A0C9M8Y6</accession>
<dbReference type="SMART" id="SM00608">
    <property type="entry name" value="ACR"/>
    <property type="match status" value="1"/>
</dbReference>
<dbReference type="GO" id="GO:0031083">
    <property type="term" value="C:BLOC-1 complex"/>
    <property type="evidence" value="ECO:0007669"/>
    <property type="project" value="InterPro"/>
</dbReference>
<keyword evidence="8" id="KW-0812">Transmembrane</keyword>
<dbReference type="InterPro" id="IPR001590">
    <property type="entry name" value="Peptidase_M12B"/>
</dbReference>
<dbReference type="GO" id="GO:0004222">
    <property type="term" value="F:metalloendopeptidase activity"/>
    <property type="evidence" value="ECO:0007669"/>
    <property type="project" value="InterPro"/>
</dbReference>
<dbReference type="STRING" id="91626.A0A0C9M8Y6"/>
<dbReference type="Gene3D" id="3.40.1620.60">
    <property type="match status" value="1"/>
</dbReference>
<dbReference type="InterPro" id="IPR024079">
    <property type="entry name" value="MetalloPept_cat_dom_sf"/>
</dbReference>
<dbReference type="OrthoDB" id="5951731at2759"/>
<dbReference type="AlphaFoldDB" id="A0A0C9M8Y6"/>
<dbReference type="SUPFAM" id="SSF57552">
    <property type="entry name" value="Blood coagulation inhibitor (disintegrin)"/>
    <property type="match status" value="1"/>
</dbReference>
<keyword evidence="12" id="KW-0482">Metalloprotease</keyword>
<evidence type="ECO:0000313" key="12">
    <source>
        <dbReference type="EMBL" id="GAN06821.1"/>
    </source>
</evidence>
<keyword evidence="6" id="KW-0862">Zinc</keyword>
<evidence type="ECO:0000256" key="2">
    <source>
        <dbReference type="ARBA" id="ARBA00019580"/>
    </source>
</evidence>
<dbReference type="Pfam" id="PF13688">
    <property type="entry name" value="Reprolysin_5"/>
    <property type="match status" value="1"/>
</dbReference>
<gene>
    <name evidence="12" type="ORF">MAM1_0137c06311</name>
</gene>
<dbReference type="InterPro" id="IPR006586">
    <property type="entry name" value="ADAM_Cys-rich"/>
</dbReference>
<dbReference type="Gene3D" id="4.10.70.10">
    <property type="entry name" value="Disintegrin domain"/>
    <property type="match status" value="1"/>
</dbReference>
<dbReference type="PROSITE" id="PS50215">
    <property type="entry name" value="ADAM_MEPRO"/>
    <property type="match status" value="1"/>
</dbReference>
<evidence type="ECO:0000256" key="9">
    <source>
        <dbReference type="SAM" id="SignalP"/>
    </source>
</evidence>
<keyword evidence="3" id="KW-1015">Disulfide bond</keyword>
<feature type="binding site" evidence="6">
    <location>
        <position position="433"/>
    </location>
    <ligand>
        <name>Zn(2+)</name>
        <dbReference type="ChEBI" id="CHEBI:29105"/>
        <note>catalytic</note>
    </ligand>
</feature>
<evidence type="ECO:0000259" key="10">
    <source>
        <dbReference type="PROSITE" id="PS50214"/>
    </source>
</evidence>
<dbReference type="InterPro" id="IPR001762">
    <property type="entry name" value="Disintegrin_dom"/>
</dbReference>
<feature type="binding site" evidence="6">
    <location>
        <position position="439"/>
    </location>
    <ligand>
        <name>Zn(2+)</name>
        <dbReference type="ChEBI" id="CHEBI:29105"/>
        <note>catalytic</note>
    </ligand>
</feature>
<evidence type="ECO:0000256" key="8">
    <source>
        <dbReference type="SAM" id="Phobius"/>
    </source>
</evidence>
<dbReference type="FunFam" id="4.10.70.10:FF:000003">
    <property type="entry name" value="Disintegrin and metalloproteinase domain-containing protein 17"/>
    <property type="match status" value="1"/>
</dbReference>
<feature type="transmembrane region" description="Helical" evidence="8">
    <location>
        <begin position="699"/>
        <end position="718"/>
    </location>
</feature>
<evidence type="ECO:0000256" key="4">
    <source>
        <dbReference type="ARBA" id="ARBA00056552"/>
    </source>
</evidence>
<evidence type="ECO:0000256" key="7">
    <source>
        <dbReference type="SAM" id="Coils"/>
    </source>
</evidence>
<dbReference type="InterPro" id="IPR036436">
    <property type="entry name" value="Disintegrin_dom_sf"/>
</dbReference>
<protein>
    <recommendedName>
        <fullName evidence="2">Biogenesis of lysosome-related organelles complex 1 subunit 5</fullName>
    </recommendedName>
    <alternativeName>
        <fullName evidence="5">Disintegrin and metalloproteinase domain-containing protein B</fullName>
    </alternativeName>
</protein>
<feature type="signal peptide" evidence="9">
    <location>
        <begin position="1"/>
        <end position="18"/>
    </location>
</feature>
<keyword evidence="13" id="KW-1185">Reference proteome</keyword>
<keyword evidence="8" id="KW-0472">Membrane</keyword>
<keyword evidence="12" id="KW-0645">Protease</keyword>
<dbReference type="PROSITE" id="PS50214">
    <property type="entry name" value="DISINTEGRIN_2"/>
    <property type="match status" value="1"/>
</dbReference>
<dbReference type="InterPro" id="IPR017243">
    <property type="entry name" value="Bloc1s5"/>
</dbReference>
<proteinExistence type="inferred from homology"/>
<evidence type="ECO:0000256" key="3">
    <source>
        <dbReference type="ARBA" id="ARBA00023157"/>
    </source>
</evidence>
<keyword evidence="7" id="KW-0175">Coiled coil</keyword>
<dbReference type="Pfam" id="PF14942">
    <property type="entry name" value="Muted"/>
    <property type="match status" value="1"/>
</dbReference>
<evidence type="ECO:0000256" key="1">
    <source>
        <dbReference type="ARBA" id="ARBA00010754"/>
    </source>
</evidence>
<dbReference type="Gene3D" id="3.40.390.10">
    <property type="entry name" value="Collagenase (Catalytic Domain)"/>
    <property type="match status" value="1"/>
</dbReference>
<keyword evidence="8" id="KW-1133">Transmembrane helix</keyword>
<feature type="active site" evidence="6">
    <location>
        <position position="430"/>
    </location>
</feature>
<reference evidence="12" key="1">
    <citation type="submission" date="2014-09" db="EMBL/GenBank/DDBJ databases">
        <title>Draft genome sequence of an oleaginous Mucoromycotina fungus Mucor ambiguus NBRC6742.</title>
        <authorList>
            <person name="Takeda I."/>
            <person name="Yamane N."/>
            <person name="Morita T."/>
            <person name="Tamano K."/>
            <person name="Machida M."/>
            <person name="Baker S."/>
            <person name="Koike H."/>
        </authorList>
    </citation>
    <scope>NUCLEOTIDE SEQUENCE</scope>
    <source>
        <strain evidence="12">NBRC 6742</strain>
    </source>
</reference>
<dbReference type="GO" id="GO:0030133">
    <property type="term" value="C:transport vesicle"/>
    <property type="evidence" value="ECO:0007669"/>
    <property type="project" value="InterPro"/>
</dbReference>
<dbReference type="EMBL" id="DF836426">
    <property type="protein sequence ID" value="GAN06821.1"/>
    <property type="molecule type" value="Genomic_DNA"/>
</dbReference>
<feature type="domain" description="Peptidase M12B" evidence="11">
    <location>
        <begin position="274"/>
        <end position="489"/>
    </location>
</feature>
<sequence length="975" mass="108078">MCFTIVCILLLLFTRIKGMSTRPSRLSRIETIDNPTITFNHQGFHGNKRHVYNDNGPTIQYHDQFNLEFTAFDKSISLSLLPNFDLFHPDAQLTVFNTDGSPQTVEKVLPHEYFVFKGHVNNKEHQWARILLRKDLEHTTPIFEGAFTVDSDIYHIKTAPNYHLTKRSDDPVSINQHSKMIIYRDSDQFMVEDQEESGLLEKRHGRKDDIMCAMEELAYNRRMTGSHAAPTASNTSSNAFSNLWEKRDIDVFSAVAVPSSSPPAVTQGCPTARKIAYMGAAADCSYVLSYGSVRYAKLQMINDWNVASAVYEKTFNVSLGLIYLQISVPECPTKPKSSIAWNQGCSNYYSINDRLSDFSLWRGTKGDDGAALWHLMTKCATGVKVGIAWLSQLCETQVSQQIEDDGSYEWVSGTGVSSITRDEWKVVAHEVGHGFGAIHDCTSRMCPCKGECGCCPLSDTVCSAGDTYLMNPTSNVSTNDFSPCSVSDICNTFPNIGYCLKLPDLRTGGSFSLCGNGILEPGEECDSGLTDSDCCYARTCKLKPNAICDDYSNQCCLNCTIAPKETICRPAVSECDTTEYCTGESSQCPVDLFDADGSDCANGTMKCASGICTSRDQQCMARGLRQNISEQCSFQKDSCLISCTDPKDPKNCLMLSGMFLDGTECGLAGFCQKGTCVGTGALNTLKAWTAQNKAIAIPVYIFGSIGVLLIIGWILWFIRRRYKRKILLSEKDKDSRPNSIISYPPLAASKSPAAANTTLVPNNTMKRDSQIVPFPINSIPSSLLQQSSHNTSTTAEIELENLSIPTNNNNTTNPNNLFSADTVTSGACELDNLIFKNGQEALSQELEAFVEEFETKQQLITADSLTKTYVNITTCDSKLKAAASKADLSNTQQEIAKTYQKLSTLLDAVKEAQTRHNNIPFESEKEAFLKQQQERKKKLEQEIRREADLLDETYAKKTRESIYRNLVGSQSWFKS</sequence>